<evidence type="ECO:0000256" key="1">
    <source>
        <dbReference type="SAM" id="SignalP"/>
    </source>
</evidence>
<proteinExistence type="predicted"/>
<keyword evidence="3" id="KW-1185">Reference proteome</keyword>
<dbReference type="RefSeq" id="WP_284102238.1">
    <property type="nucleotide sequence ID" value="NZ_JARRAF010000027.1"/>
</dbReference>
<protein>
    <submittedName>
        <fullName evidence="2">Uncharacterized protein</fullName>
    </submittedName>
</protein>
<evidence type="ECO:0000313" key="2">
    <source>
        <dbReference type="EMBL" id="MDK2125923.1"/>
    </source>
</evidence>
<accession>A0ABT7E0T8</accession>
<gene>
    <name evidence="2" type="ORF">PZA18_17905</name>
</gene>
<comment type="caution">
    <text evidence="2">The sequence shown here is derived from an EMBL/GenBank/DDBJ whole genome shotgun (WGS) entry which is preliminary data.</text>
</comment>
<evidence type="ECO:0000313" key="3">
    <source>
        <dbReference type="Proteomes" id="UP001172778"/>
    </source>
</evidence>
<sequence>MKSTLVLTAMIMGLAGTAANATDFLLHNETGHRLISFVTKEKGERWSPNWITTRGGIKGGETWHMDFNTNGKDCKVDIKIKSDDGYVHDFRIDFCKASEIFVMTDSIEYR</sequence>
<feature type="signal peptide" evidence="1">
    <location>
        <begin position="1"/>
        <end position="21"/>
    </location>
</feature>
<dbReference type="EMBL" id="JARRAF010000027">
    <property type="protein sequence ID" value="MDK2125923.1"/>
    <property type="molecule type" value="Genomic_DNA"/>
</dbReference>
<dbReference type="Proteomes" id="UP001172778">
    <property type="component" value="Unassembled WGS sequence"/>
</dbReference>
<keyword evidence="1" id="KW-0732">Signal</keyword>
<organism evidence="2 3">
    <name type="scientific">Parachitinimonas caeni</name>
    <dbReference type="NCBI Taxonomy" id="3031301"/>
    <lineage>
        <taxon>Bacteria</taxon>
        <taxon>Pseudomonadati</taxon>
        <taxon>Pseudomonadota</taxon>
        <taxon>Betaproteobacteria</taxon>
        <taxon>Neisseriales</taxon>
        <taxon>Chitinibacteraceae</taxon>
        <taxon>Parachitinimonas</taxon>
    </lineage>
</organism>
<feature type="chain" id="PRO_5047138227" evidence="1">
    <location>
        <begin position="22"/>
        <end position="110"/>
    </location>
</feature>
<reference evidence="2" key="1">
    <citation type="submission" date="2023-03" db="EMBL/GenBank/DDBJ databases">
        <title>Chitinimonas shenzhenensis gen. nov., sp. nov., a novel member of family Burkholderiaceae isolated from activated sludge collected in Shen Zhen, China.</title>
        <authorList>
            <person name="Wang X."/>
        </authorList>
    </citation>
    <scope>NUCLEOTIDE SEQUENCE</scope>
    <source>
        <strain evidence="2">DQS-5</strain>
    </source>
</reference>
<name>A0ABT7E0T8_9NEIS</name>